<evidence type="ECO:0000256" key="2">
    <source>
        <dbReference type="ARBA" id="ARBA00007055"/>
    </source>
</evidence>
<dbReference type="Gene3D" id="2.40.170.10">
    <property type="entry name" value="Porin, LamB type"/>
    <property type="match status" value="1"/>
</dbReference>
<protein>
    <recommendedName>
        <fullName evidence="12">Porin</fullName>
    </recommendedName>
</protein>
<keyword evidence="7" id="KW-0626">Porin</keyword>
<evidence type="ECO:0000256" key="3">
    <source>
        <dbReference type="ARBA" id="ARBA00022448"/>
    </source>
</evidence>
<evidence type="ECO:0000256" key="1">
    <source>
        <dbReference type="ARBA" id="ARBA00004571"/>
    </source>
</evidence>
<evidence type="ECO:0000256" key="9">
    <source>
        <dbReference type="ARBA" id="ARBA00023237"/>
    </source>
</evidence>
<evidence type="ECO:0000256" key="6">
    <source>
        <dbReference type="ARBA" id="ARBA00023065"/>
    </source>
</evidence>
<accession>A0ABQ1I244</accession>
<dbReference type="EMBL" id="BMDY01000006">
    <property type="protein sequence ID" value="GGB01542.1"/>
    <property type="molecule type" value="Genomic_DNA"/>
</dbReference>
<evidence type="ECO:0000313" key="11">
    <source>
        <dbReference type="Proteomes" id="UP000651977"/>
    </source>
</evidence>
<dbReference type="PANTHER" id="PTHR38762:SF1">
    <property type="entry name" value="CRYPTIC OUTER MEMBRANE PORIN BGLH-RELATED"/>
    <property type="match status" value="1"/>
</dbReference>
<keyword evidence="3" id="KW-0813">Transport</keyword>
<organism evidence="10 11">
    <name type="scientific">Agarivorans gilvus</name>
    <dbReference type="NCBI Taxonomy" id="680279"/>
    <lineage>
        <taxon>Bacteria</taxon>
        <taxon>Pseudomonadati</taxon>
        <taxon>Pseudomonadota</taxon>
        <taxon>Gammaproteobacteria</taxon>
        <taxon>Alteromonadales</taxon>
        <taxon>Alteromonadaceae</taxon>
        <taxon>Agarivorans</taxon>
    </lineage>
</organism>
<proteinExistence type="inferred from homology"/>
<keyword evidence="5" id="KW-0812">Transmembrane</keyword>
<comment type="caution">
    <text evidence="10">The sequence shown here is derived from an EMBL/GenBank/DDBJ whole genome shotgun (WGS) entry which is preliminary data.</text>
</comment>
<dbReference type="Proteomes" id="UP000651977">
    <property type="component" value="Unassembled WGS sequence"/>
</dbReference>
<keyword evidence="4" id="KW-1134">Transmembrane beta strand</keyword>
<sequence>MAAWVRNTSEALYDANVAGSAGMMADFSGNNIDLRLDEIRTNNNGELSLVAIYGTYSEAAEQDFIVDNQKDSGLFFIAEHTQGNFFGGFNKLSFSYATDAMAGIGANGQLRGFAYQENNSEQLKANDYLAESNHGTWYRIMDFGSVNLGESAALSYVINYDNDDNKGSSLFTVGVRPQYNWNNNLSTILDLGYDMVEYQDAAKANGDQDNKLAKVTLAKQWHAGPNVFARPVIRAFAHLRKV</sequence>
<dbReference type="InterPro" id="IPR050286">
    <property type="entry name" value="G_neg_Bact_CarbUptk_Porin"/>
</dbReference>
<comment type="similarity">
    <text evidence="2">Belongs to the porin LamB (TC 1.B.3) family.</text>
</comment>
<keyword evidence="6" id="KW-0406">Ion transport</keyword>
<evidence type="ECO:0008006" key="12">
    <source>
        <dbReference type="Google" id="ProtNLM"/>
    </source>
</evidence>
<dbReference type="InterPro" id="IPR003192">
    <property type="entry name" value="Porin_LamB"/>
</dbReference>
<evidence type="ECO:0000256" key="7">
    <source>
        <dbReference type="ARBA" id="ARBA00023114"/>
    </source>
</evidence>
<dbReference type="PANTHER" id="PTHR38762">
    <property type="entry name" value="CRYPTIC OUTER MEMBRANE PORIN BGLH-RELATED"/>
    <property type="match status" value="1"/>
</dbReference>
<reference evidence="11" key="1">
    <citation type="journal article" date="2019" name="Int. J. Syst. Evol. Microbiol.">
        <title>The Global Catalogue of Microorganisms (GCM) 10K type strain sequencing project: providing services to taxonomists for standard genome sequencing and annotation.</title>
        <authorList>
            <consortium name="The Broad Institute Genomics Platform"/>
            <consortium name="The Broad Institute Genome Sequencing Center for Infectious Disease"/>
            <person name="Wu L."/>
            <person name="Ma J."/>
        </authorList>
    </citation>
    <scope>NUCLEOTIDE SEQUENCE [LARGE SCALE GENOMIC DNA]</scope>
    <source>
        <strain evidence="11">CGMCC 1.10131</strain>
    </source>
</reference>
<name>A0ABQ1I244_9ALTE</name>
<dbReference type="Pfam" id="PF02264">
    <property type="entry name" value="LamB"/>
    <property type="match status" value="1"/>
</dbReference>
<evidence type="ECO:0000256" key="4">
    <source>
        <dbReference type="ARBA" id="ARBA00022452"/>
    </source>
</evidence>
<dbReference type="SUPFAM" id="SSF56935">
    <property type="entry name" value="Porins"/>
    <property type="match status" value="1"/>
</dbReference>
<gene>
    <name evidence="10" type="ORF">GCM10007414_13440</name>
</gene>
<keyword evidence="11" id="KW-1185">Reference proteome</keyword>
<evidence type="ECO:0000256" key="8">
    <source>
        <dbReference type="ARBA" id="ARBA00023136"/>
    </source>
</evidence>
<comment type="subcellular location">
    <subcellularLocation>
        <location evidence="1">Cell outer membrane</location>
        <topology evidence="1">Multi-pass membrane protein</topology>
    </subcellularLocation>
</comment>
<evidence type="ECO:0000256" key="5">
    <source>
        <dbReference type="ARBA" id="ARBA00022692"/>
    </source>
</evidence>
<dbReference type="InterPro" id="IPR036998">
    <property type="entry name" value="Porin_LamB_sf"/>
</dbReference>
<keyword evidence="8" id="KW-0472">Membrane</keyword>
<keyword evidence="9" id="KW-0998">Cell outer membrane</keyword>
<evidence type="ECO:0000313" key="10">
    <source>
        <dbReference type="EMBL" id="GGB01542.1"/>
    </source>
</evidence>